<dbReference type="AlphaFoldDB" id="A0A6G8Q0I3"/>
<gene>
    <name evidence="1" type="ORF">GBA65_17275</name>
</gene>
<organism evidence="1 2">
    <name type="scientific">Rubrobacter marinus</name>
    <dbReference type="NCBI Taxonomy" id="2653852"/>
    <lineage>
        <taxon>Bacteria</taxon>
        <taxon>Bacillati</taxon>
        <taxon>Actinomycetota</taxon>
        <taxon>Rubrobacteria</taxon>
        <taxon>Rubrobacterales</taxon>
        <taxon>Rubrobacteraceae</taxon>
        <taxon>Rubrobacter</taxon>
    </lineage>
</organism>
<accession>A0A6G8Q0I3</accession>
<evidence type="ECO:0000313" key="2">
    <source>
        <dbReference type="Proteomes" id="UP000502706"/>
    </source>
</evidence>
<proteinExistence type="predicted"/>
<name>A0A6G8Q0I3_9ACTN</name>
<dbReference type="RefSeq" id="WP_166397656.1">
    <property type="nucleotide sequence ID" value="NZ_CP045121.1"/>
</dbReference>
<reference evidence="1 2" key="1">
    <citation type="submission" date="2019-10" db="EMBL/GenBank/DDBJ databases">
        <title>Rubrobacter sp nov SCSIO 52915 isolated from a deep-sea sediment in the South China Sea.</title>
        <authorList>
            <person name="Chen R.W."/>
        </authorList>
    </citation>
    <scope>NUCLEOTIDE SEQUENCE [LARGE SCALE GENOMIC DNA]</scope>
    <source>
        <strain evidence="1 2">SCSIO 52915</strain>
    </source>
</reference>
<dbReference type="KEGG" id="rmar:GBA65_17275"/>
<dbReference type="Proteomes" id="UP000502706">
    <property type="component" value="Chromosome"/>
</dbReference>
<protein>
    <submittedName>
        <fullName evidence="1">Uncharacterized protein</fullName>
    </submittedName>
</protein>
<dbReference type="EMBL" id="CP045121">
    <property type="protein sequence ID" value="QIN79981.1"/>
    <property type="molecule type" value="Genomic_DNA"/>
</dbReference>
<keyword evidence="2" id="KW-1185">Reference proteome</keyword>
<sequence length="141" mass="15801">MFVEKMSISNKFDLNPGTGVYEMGEDGISLTRCPGKANLMLSIDFYDLEPERECLFNVVMIDPQERLLGGWAEQVIQPPAGEVGVTAVIVQEGVEFAQLGRHRFVVIQGKLKQGYGRYEPLYVKDTLVTTLGRARHHGHIH</sequence>
<evidence type="ECO:0000313" key="1">
    <source>
        <dbReference type="EMBL" id="QIN79981.1"/>
    </source>
</evidence>